<dbReference type="SMART" id="SM00801">
    <property type="entry name" value="dDENN"/>
    <property type="match status" value="1"/>
</dbReference>
<feature type="compositionally biased region" description="Basic and acidic residues" evidence="1">
    <location>
        <begin position="529"/>
        <end position="541"/>
    </location>
</feature>
<feature type="region of interest" description="Disordered" evidence="1">
    <location>
        <begin position="447"/>
        <end position="466"/>
    </location>
</feature>
<dbReference type="Proteomes" id="UP001359485">
    <property type="component" value="Unassembled WGS sequence"/>
</dbReference>
<dbReference type="InterPro" id="IPR043153">
    <property type="entry name" value="DENN_C"/>
</dbReference>
<feature type="domain" description="UDENN" evidence="2">
    <location>
        <begin position="591"/>
        <end position="1006"/>
    </location>
</feature>
<dbReference type="SMART" id="SM00799">
    <property type="entry name" value="DENN"/>
    <property type="match status" value="1"/>
</dbReference>
<keyword evidence="4" id="KW-1185">Reference proteome</keyword>
<evidence type="ECO:0000256" key="1">
    <source>
        <dbReference type="SAM" id="MobiDB-lite"/>
    </source>
</evidence>
<dbReference type="Pfam" id="PF03456">
    <property type="entry name" value="uDENN"/>
    <property type="match status" value="1"/>
</dbReference>
<name>A0ABR1B3K6_POLSC</name>
<dbReference type="InterPro" id="IPR037516">
    <property type="entry name" value="Tripartite_DENN"/>
</dbReference>
<sequence length="1052" mass="118278">MTSLPLKTQPESRVQCIKKKFEESLLDKSKTVPSKNTHSTTIENSNSLQSSTNKRHISLKTGPEPPKTDPNRNDIKAHVKRTPAFRREKSGSLRNIGNKLQYSLSAESAVDLILHRRTPSSMGKDSSNEKVEPLTADTVENLQRSKTDFFNNYCDNKNINNFNSFKSTLISKRVNLMGAENQRKLNDEVLSYAVVDKSKKKQIEKKQKETDLKLSESLRKALQLPLPKGPPPKKPPRTFCHVSSSADNKNNNNNNTSNTIDVKTNQKDLPKLKSKLEKLENLIKTHDRKTSQKIDPDVLNGNSHKEVKRNPKAIESRSLPGPLNKRNETKNLLKLSSCVIPCTDYSPSETAVKITENKKNEVGKRKEWKPKNGTKPCPVDEAVMKRSTTTEPIYDLPCVTKCSSEMNKKFSEISNSDVNGNKPEEGLHYLCTDLVNKLSQKPVEFKSADGWNQNSKPVKPGDNFPTGGKDGKVLSTFCGVTSDGISRGHLRECCEDEGKIERSSLRSDSDTWSLESDSDKDCITGSDSGPKDNDETIKSEKQSMTATAKKEILSRKTAQRKDYVSRVSSKLFNSVPYWKTMKGNNSSHLFECCLLVGLTLESDKNVPYIKNIFPPEVKPPPLIEALCFPDATNWPPATGNESDDQYYSLVVTNENGERKFGYCRRVLPEGGNLCLPLTYCIITPHRANGFFYKVLEELESRHGSIGMESFIKQLYESYFPGPGEVLKLKRILEEATKTSFTTKENCLGELSVRVTVAVARVVFTTNILSFLLVSTLVRRPCDVRLEEKNLTQLFQYLDLSLFIKVFSSLLLERKVLLLSSSLRKLSSCIEALQSTLLPFSWQHTYIPVLPVHLLEMCEAPTPYVIGLPKTKNVDHSLGNIVFESGIMVDLDESKIIKCCGDEGSILPQRLIKSLKTSLNLAVNAMVLSDTNRNVLISDAFIGFFVQVCGHYSKFITVSEGQKIFERKGFIKYVASTTAQSFLEWFTKTAMFQAFIHERLHGTVEDVPSKLFSQRVLEYSTESLKNSTGHSLNYKILNKKVKSFGDKIKDFIQ</sequence>
<evidence type="ECO:0000313" key="3">
    <source>
        <dbReference type="EMBL" id="KAK6634087.1"/>
    </source>
</evidence>
<dbReference type="PANTHER" id="PTHR15288">
    <property type="entry name" value="DENN DOMAIN-CONTAINING PROTEIN 2"/>
    <property type="match status" value="1"/>
</dbReference>
<gene>
    <name evidence="3" type="ORF">RUM44_004695</name>
</gene>
<reference evidence="3 4" key="1">
    <citation type="submission" date="2023-09" db="EMBL/GenBank/DDBJ databases">
        <title>Genomes of two closely related lineages of the louse Polyplax serrata with different host specificities.</title>
        <authorList>
            <person name="Martinu J."/>
            <person name="Tarabai H."/>
            <person name="Stefka J."/>
            <person name="Hypsa V."/>
        </authorList>
    </citation>
    <scope>NUCLEOTIDE SEQUENCE [LARGE SCALE GENOMIC DNA]</scope>
    <source>
        <strain evidence="3">98ZLc_SE</strain>
    </source>
</reference>
<dbReference type="EMBL" id="JAWJWF010000004">
    <property type="protein sequence ID" value="KAK6634087.1"/>
    <property type="molecule type" value="Genomic_DNA"/>
</dbReference>
<comment type="caution">
    <text evidence="3">The sequence shown here is derived from an EMBL/GenBank/DDBJ whole genome shotgun (WGS) entry which is preliminary data.</text>
</comment>
<dbReference type="Pfam" id="PF02141">
    <property type="entry name" value="DENN"/>
    <property type="match status" value="1"/>
</dbReference>
<evidence type="ECO:0000259" key="2">
    <source>
        <dbReference type="PROSITE" id="PS50211"/>
    </source>
</evidence>
<dbReference type="InterPro" id="IPR005113">
    <property type="entry name" value="uDENN_dom"/>
</dbReference>
<dbReference type="PANTHER" id="PTHR15288:SF0">
    <property type="entry name" value="UDENN DOMAIN-CONTAINING PROTEIN"/>
    <property type="match status" value="1"/>
</dbReference>
<protein>
    <recommendedName>
        <fullName evidence="2">UDENN domain-containing protein</fullName>
    </recommendedName>
</protein>
<dbReference type="Gene3D" id="3.40.50.11500">
    <property type="match status" value="1"/>
</dbReference>
<dbReference type="InterPro" id="IPR005112">
    <property type="entry name" value="dDENN_dom"/>
</dbReference>
<dbReference type="InterPro" id="IPR051942">
    <property type="entry name" value="DENN_domain_containing_2"/>
</dbReference>
<feature type="compositionally biased region" description="Polar residues" evidence="1">
    <location>
        <begin position="31"/>
        <end position="52"/>
    </location>
</feature>
<feature type="region of interest" description="Disordered" evidence="1">
    <location>
        <begin position="288"/>
        <end position="327"/>
    </location>
</feature>
<dbReference type="InterPro" id="IPR001194">
    <property type="entry name" value="cDENN_dom"/>
</dbReference>
<feature type="region of interest" description="Disordered" evidence="1">
    <location>
        <begin position="505"/>
        <end position="550"/>
    </location>
</feature>
<proteinExistence type="predicted"/>
<dbReference type="Pfam" id="PF03455">
    <property type="entry name" value="dDENN"/>
    <property type="match status" value="1"/>
</dbReference>
<feature type="compositionally biased region" description="Basic and acidic residues" evidence="1">
    <location>
        <begin position="303"/>
        <end position="315"/>
    </location>
</feature>
<organism evidence="3 4">
    <name type="scientific">Polyplax serrata</name>
    <name type="common">Common mouse louse</name>
    <dbReference type="NCBI Taxonomy" id="468196"/>
    <lineage>
        <taxon>Eukaryota</taxon>
        <taxon>Metazoa</taxon>
        <taxon>Ecdysozoa</taxon>
        <taxon>Arthropoda</taxon>
        <taxon>Hexapoda</taxon>
        <taxon>Insecta</taxon>
        <taxon>Pterygota</taxon>
        <taxon>Neoptera</taxon>
        <taxon>Paraneoptera</taxon>
        <taxon>Psocodea</taxon>
        <taxon>Troctomorpha</taxon>
        <taxon>Phthiraptera</taxon>
        <taxon>Anoplura</taxon>
        <taxon>Polyplacidae</taxon>
        <taxon>Polyplax</taxon>
    </lineage>
</organism>
<dbReference type="PROSITE" id="PS50211">
    <property type="entry name" value="DENN"/>
    <property type="match status" value="1"/>
</dbReference>
<dbReference type="Gene3D" id="3.30.450.200">
    <property type="match status" value="1"/>
</dbReference>
<accession>A0ABR1B3K6</accession>
<feature type="region of interest" description="Disordered" evidence="1">
    <location>
        <begin position="27"/>
        <end position="74"/>
    </location>
</feature>
<evidence type="ECO:0000313" key="4">
    <source>
        <dbReference type="Proteomes" id="UP001359485"/>
    </source>
</evidence>
<dbReference type="SMART" id="SM00800">
    <property type="entry name" value="uDENN"/>
    <property type="match status" value="1"/>
</dbReference>